<evidence type="ECO:0000313" key="2">
    <source>
        <dbReference type="Proteomes" id="UP001056120"/>
    </source>
</evidence>
<comment type="caution">
    <text evidence="1">The sequence shown here is derived from an EMBL/GenBank/DDBJ whole genome shotgun (WGS) entry which is preliminary data.</text>
</comment>
<name>A0ACB9J499_9ASTR</name>
<accession>A0ACB9J499</accession>
<organism evidence="1 2">
    <name type="scientific">Smallanthus sonchifolius</name>
    <dbReference type="NCBI Taxonomy" id="185202"/>
    <lineage>
        <taxon>Eukaryota</taxon>
        <taxon>Viridiplantae</taxon>
        <taxon>Streptophyta</taxon>
        <taxon>Embryophyta</taxon>
        <taxon>Tracheophyta</taxon>
        <taxon>Spermatophyta</taxon>
        <taxon>Magnoliopsida</taxon>
        <taxon>eudicotyledons</taxon>
        <taxon>Gunneridae</taxon>
        <taxon>Pentapetalae</taxon>
        <taxon>asterids</taxon>
        <taxon>campanulids</taxon>
        <taxon>Asterales</taxon>
        <taxon>Asteraceae</taxon>
        <taxon>Asteroideae</taxon>
        <taxon>Heliantheae alliance</taxon>
        <taxon>Millerieae</taxon>
        <taxon>Smallanthus</taxon>
    </lineage>
</organism>
<dbReference type="Proteomes" id="UP001056120">
    <property type="component" value="Linkage Group LG05"/>
</dbReference>
<evidence type="ECO:0000313" key="1">
    <source>
        <dbReference type="EMBL" id="KAI3815014.1"/>
    </source>
</evidence>
<dbReference type="EMBL" id="CM042022">
    <property type="protein sequence ID" value="KAI3815014.1"/>
    <property type="molecule type" value="Genomic_DNA"/>
</dbReference>
<gene>
    <name evidence="1" type="ORF">L1987_14665</name>
</gene>
<reference evidence="1 2" key="2">
    <citation type="journal article" date="2022" name="Mol. Ecol. Resour.">
        <title>The genomes of chicory, endive, great burdock and yacon provide insights into Asteraceae paleo-polyploidization history and plant inulin production.</title>
        <authorList>
            <person name="Fan W."/>
            <person name="Wang S."/>
            <person name="Wang H."/>
            <person name="Wang A."/>
            <person name="Jiang F."/>
            <person name="Liu H."/>
            <person name="Zhao H."/>
            <person name="Xu D."/>
            <person name="Zhang Y."/>
        </authorList>
    </citation>
    <scope>NUCLEOTIDE SEQUENCE [LARGE SCALE GENOMIC DNA]</scope>
    <source>
        <strain evidence="2">cv. Yunnan</strain>
        <tissue evidence="1">Leaves</tissue>
    </source>
</reference>
<sequence length="80" mass="8745">MCRMHTRPTDVSFIGNACAHLGLVSIGKGITGDVVIRRAGPNGSGLVGFGLVYRFGLAFWVEKDRIVLGWIYRKRVVGLL</sequence>
<reference evidence="2" key="1">
    <citation type="journal article" date="2022" name="Mol. Ecol. Resour.">
        <title>The genomes of chicory, endive, great burdock and yacon provide insights into Asteraceae palaeo-polyploidization history and plant inulin production.</title>
        <authorList>
            <person name="Fan W."/>
            <person name="Wang S."/>
            <person name="Wang H."/>
            <person name="Wang A."/>
            <person name="Jiang F."/>
            <person name="Liu H."/>
            <person name="Zhao H."/>
            <person name="Xu D."/>
            <person name="Zhang Y."/>
        </authorList>
    </citation>
    <scope>NUCLEOTIDE SEQUENCE [LARGE SCALE GENOMIC DNA]</scope>
    <source>
        <strain evidence="2">cv. Yunnan</strain>
    </source>
</reference>
<protein>
    <submittedName>
        <fullName evidence="1">Uncharacterized protein</fullName>
    </submittedName>
</protein>
<proteinExistence type="predicted"/>
<keyword evidence="2" id="KW-1185">Reference proteome</keyword>